<dbReference type="EMBL" id="QWJJ01000002">
    <property type="protein sequence ID" value="RII40204.1"/>
    <property type="molecule type" value="Genomic_DNA"/>
</dbReference>
<dbReference type="InterPro" id="IPR027372">
    <property type="entry name" value="Phytase-like_dom"/>
</dbReference>
<protein>
    <submittedName>
        <fullName evidence="2">Esterase-like activity of phytase family protein</fullName>
    </submittedName>
</protein>
<gene>
    <name evidence="2" type="ORF">DL237_02470</name>
</gene>
<dbReference type="SUPFAM" id="SSF101898">
    <property type="entry name" value="NHL repeat"/>
    <property type="match status" value="1"/>
</dbReference>
<proteinExistence type="predicted"/>
<dbReference type="PROSITE" id="PS51257">
    <property type="entry name" value="PROKAR_LIPOPROTEIN"/>
    <property type="match status" value="1"/>
</dbReference>
<organism evidence="2 3">
    <name type="scientific">Pseudooceanicola sediminis</name>
    <dbReference type="NCBI Taxonomy" id="2211117"/>
    <lineage>
        <taxon>Bacteria</taxon>
        <taxon>Pseudomonadati</taxon>
        <taxon>Pseudomonadota</taxon>
        <taxon>Alphaproteobacteria</taxon>
        <taxon>Rhodobacterales</taxon>
        <taxon>Paracoccaceae</taxon>
        <taxon>Pseudooceanicola</taxon>
    </lineage>
</organism>
<dbReference type="AlphaFoldDB" id="A0A399J4E3"/>
<evidence type="ECO:0000313" key="3">
    <source>
        <dbReference type="Proteomes" id="UP000265848"/>
    </source>
</evidence>
<reference evidence="2 3" key="1">
    <citation type="submission" date="2018-08" db="EMBL/GenBank/DDBJ databases">
        <title>Pseudooceanicola sediminis CY03 in the family Rhodobacteracea.</title>
        <authorList>
            <person name="Zhang Y.-J."/>
        </authorList>
    </citation>
    <scope>NUCLEOTIDE SEQUENCE [LARGE SCALE GENOMIC DNA]</scope>
    <source>
        <strain evidence="2 3">CY03</strain>
    </source>
</reference>
<evidence type="ECO:0000259" key="1">
    <source>
        <dbReference type="Pfam" id="PF13449"/>
    </source>
</evidence>
<comment type="caution">
    <text evidence="2">The sequence shown here is derived from an EMBL/GenBank/DDBJ whole genome shotgun (WGS) entry which is preliminary data.</text>
</comment>
<sequence length="301" mass="32929">MRLRTAIALIAVGGAVLAGVSCGAVLTASEDRTPIAIVPVRSDLAKIGGLSGLEVSADGTRFIALSDRSFLVFGRLARTEGKLVDAIVERRQDFVRPNGKPAPVGAGDSEGLAQAKDGSLAISLEHQDSVWRLQDDGRTKWVRPPPETDELHENGRYEALAVDDSGALYTLPETPIAQRTHVPLWKLEGRDWRKVRDIALVDRFRPVGADFGPDGALYLLERAFGVGFSNQIRRFDLNDPADPGKVIWHTDAYRRANFEGLSAWRDPQGHIRLTLVSDNNFLPFLDSAMIEISLDSLGPSR</sequence>
<feature type="domain" description="Phytase-like" evidence="1">
    <location>
        <begin position="46"/>
        <end position="281"/>
    </location>
</feature>
<evidence type="ECO:0000313" key="2">
    <source>
        <dbReference type="EMBL" id="RII40204.1"/>
    </source>
</evidence>
<dbReference type="Pfam" id="PF13449">
    <property type="entry name" value="Phytase-like"/>
    <property type="match status" value="1"/>
</dbReference>
<dbReference type="Proteomes" id="UP000265848">
    <property type="component" value="Unassembled WGS sequence"/>
</dbReference>
<dbReference type="OrthoDB" id="9798693at2"/>
<name>A0A399J4E3_9RHOB</name>
<dbReference type="RefSeq" id="WP_119397443.1">
    <property type="nucleotide sequence ID" value="NZ_QWJJ01000002.1"/>
</dbReference>
<keyword evidence="3" id="KW-1185">Reference proteome</keyword>
<accession>A0A399J4E3</accession>